<dbReference type="EMBL" id="ATLV01020753">
    <property type="status" value="NOT_ANNOTATED_CDS"/>
    <property type="molecule type" value="Genomic_DNA"/>
</dbReference>
<protein>
    <submittedName>
        <fullName evidence="1 2">Uncharacterized protein</fullName>
    </submittedName>
</protein>
<keyword evidence="3" id="KW-1185">Reference proteome</keyword>
<dbReference type="VEuPathDB" id="VectorBase:ASIS001086"/>
<dbReference type="AlphaFoldDB" id="A0A084W677"/>
<dbReference type="VEuPathDB" id="VectorBase:ASIC013719"/>
<evidence type="ECO:0000313" key="1">
    <source>
        <dbReference type="EMBL" id="KFB45721.1"/>
    </source>
</evidence>
<accession>A0A084W677</accession>
<gene>
    <name evidence="1" type="ORF">ZHAS_00013719</name>
</gene>
<dbReference type="Proteomes" id="UP000030765">
    <property type="component" value="Unassembled WGS sequence"/>
</dbReference>
<dbReference type="EMBL" id="KE525307">
    <property type="protein sequence ID" value="KFB45721.1"/>
    <property type="molecule type" value="Genomic_DNA"/>
</dbReference>
<reference evidence="1 3" key="1">
    <citation type="journal article" date="2014" name="BMC Genomics">
        <title>Genome sequence of Anopheles sinensis provides insight into genetics basis of mosquito competence for malaria parasites.</title>
        <authorList>
            <person name="Zhou D."/>
            <person name="Zhang D."/>
            <person name="Ding G."/>
            <person name="Shi L."/>
            <person name="Hou Q."/>
            <person name="Ye Y."/>
            <person name="Xu Y."/>
            <person name="Zhou H."/>
            <person name="Xiong C."/>
            <person name="Li S."/>
            <person name="Yu J."/>
            <person name="Hong S."/>
            <person name="Yu X."/>
            <person name="Zou P."/>
            <person name="Chen C."/>
            <person name="Chang X."/>
            <person name="Wang W."/>
            <person name="Lv Y."/>
            <person name="Sun Y."/>
            <person name="Ma L."/>
            <person name="Shen B."/>
            <person name="Zhu C."/>
        </authorList>
    </citation>
    <scope>NUCLEOTIDE SEQUENCE [LARGE SCALE GENOMIC DNA]</scope>
</reference>
<dbReference type="EnsemblMetazoa" id="ASIC013719-RA">
    <property type="protein sequence ID" value="ASIC013719-PA"/>
    <property type="gene ID" value="ASIC013719"/>
</dbReference>
<proteinExistence type="predicted"/>
<evidence type="ECO:0000313" key="3">
    <source>
        <dbReference type="Proteomes" id="UP000030765"/>
    </source>
</evidence>
<organism evidence="1">
    <name type="scientific">Anopheles sinensis</name>
    <name type="common">Mosquito</name>
    <dbReference type="NCBI Taxonomy" id="74873"/>
    <lineage>
        <taxon>Eukaryota</taxon>
        <taxon>Metazoa</taxon>
        <taxon>Ecdysozoa</taxon>
        <taxon>Arthropoda</taxon>
        <taxon>Hexapoda</taxon>
        <taxon>Insecta</taxon>
        <taxon>Pterygota</taxon>
        <taxon>Neoptera</taxon>
        <taxon>Endopterygota</taxon>
        <taxon>Diptera</taxon>
        <taxon>Nematocera</taxon>
        <taxon>Culicoidea</taxon>
        <taxon>Culicidae</taxon>
        <taxon>Anophelinae</taxon>
        <taxon>Anopheles</taxon>
    </lineage>
</organism>
<evidence type="ECO:0000313" key="2">
    <source>
        <dbReference type="EnsemblMetazoa" id="ASIC013719-PA"/>
    </source>
</evidence>
<name>A0A084W677_ANOSI</name>
<sequence length="127" mass="14363">MTKLGTTRTDLFPGYLFNYESHRWVALAYACDQVEAHCPFHRSSNMCDGVFAQALGGRSFSAQSGGELNDYDKMCSVCCYKWYSSRLKSGANTSGRYGWCTNKLQSHSDEVSSSLVRRYDRKLPAWS</sequence>
<reference evidence="2" key="2">
    <citation type="submission" date="2020-05" db="UniProtKB">
        <authorList>
            <consortium name="EnsemblMetazoa"/>
        </authorList>
    </citation>
    <scope>IDENTIFICATION</scope>
</reference>